<name>A0AAG5DA75_ANOAO</name>
<accession>A0AAG5DA75</accession>
<sequence>MRNEILILGRDLDHSRLVDDARRTAALFDDADDPGLATFLLLDVLAVRGRLLSRQTDQQSAGSFSRVTLQQLEHVTAGLRNSGHFRNHRQVVDDERYLVLLMGRQRLGMAEQPEAGHVGRTVRVVLVHQTGRYSVQPRHRIHCPMVRLAHVLLGHDQLDAVPSLRLVQPLVCIDGDLCSEGLRKDQHVPNDRIVWHDEFILLADGRGHPADGAPRIDNTVATGYACSCFQSGILVSTQNKKLEGRQMIKQKAKTHLEATHNQRNDNVPFLLHHLRADGQQHEHIVALGHSHGVEIAQHVSTCNLAHHVRVVDDRIEKVRRLHHAQTAVPQRNDGAVEPDTDAGRRHRHVRLVRILHVVLLQRRDQFLEHLLRDLATATLKIGKACQPERCVQVVCRWVEGTTEDQTRVAAKLQLRHRILSVITHNCFVL</sequence>
<reference evidence="1" key="1">
    <citation type="submission" date="2024-04" db="UniProtKB">
        <authorList>
            <consortium name="EnsemblMetazoa"/>
        </authorList>
    </citation>
    <scope>IDENTIFICATION</scope>
    <source>
        <strain evidence="1">EBRO</strain>
    </source>
</reference>
<dbReference type="AlphaFoldDB" id="A0AAG5DA75"/>
<dbReference type="Proteomes" id="UP000075880">
    <property type="component" value="Unassembled WGS sequence"/>
</dbReference>
<dbReference type="EnsemblMetazoa" id="ENSAATROPT008958">
    <property type="protein sequence ID" value="ENSAATROPP008091"/>
    <property type="gene ID" value="ENSAATROPG007297"/>
</dbReference>
<proteinExistence type="predicted"/>
<organism evidence="1 2">
    <name type="scientific">Anopheles atroparvus</name>
    <name type="common">European mosquito</name>
    <dbReference type="NCBI Taxonomy" id="41427"/>
    <lineage>
        <taxon>Eukaryota</taxon>
        <taxon>Metazoa</taxon>
        <taxon>Ecdysozoa</taxon>
        <taxon>Arthropoda</taxon>
        <taxon>Hexapoda</taxon>
        <taxon>Insecta</taxon>
        <taxon>Pterygota</taxon>
        <taxon>Neoptera</taxon>
        <taxon>Endopterygota</taxon>
        <taxon>Diptera</taxon>
        <taxon>Nematocera</taxon>
        <taxon>Culicoidea</taxon>
        <taxon>Culicidae</taxon>
        <taxon>Anophelinae</taxon>
        <taxon>Anopheles</taxon>
    </lineage>
</organism>
<protein>
    <submittedName>
        <fullName evidence="1">Uncharacterized protein</fullName>
    </submittedName>
</protein>
<evidence type="ECO:0000313" key="1">
    <source>
        <dbReference type="EnsemblMetazoa" id="ENSAATROPP008091"/>
    </source>
</evidence>
<keyword evidence="2" id="KW-1185">Reference proteome</keyword>
<evidence type="ECO:0000313" key="2">
    <source>
        <dbReference type="Proteomes" id="UP000075880"/>
    </source>
</evidence>